<accession>A0A9D2EB77</accession>
<evidence type="ECO:0000259" key="2">
    <source>
        <dbReference type="Pfam" id="PF26366"/>
    </source>
</evidence>
<evidence type="ECO:0000313" key="4">
    <source>
        <dbReference type="Proteomes" id="UP000824037"/>
    </source>
</evidence>
<feature type="chain" id="PRO_5038561424" description="DUF8094 domain-containing protein" evidence="1">
    <location>
        <begin position="24"/>
        <end position="353"/>
    </location>
</feature>
<proteinExistence type="predicted"/>
<dbReference type="Pfam" id="PF26366">
    <property type="entry name" value="DUF8094"/>
    <property type="match status" value="1"/>
</dbReference>
<dbReference type="AlphaFoldDB" id="A0A9D2EB77"/>
<sequence>MTRRTIRRASAGLTALAALSLLAGCAIPLPSPEPQPEAPESMPALDEPRIDRVLEDLAAQISAADEERDTELLEDRMANPALRIRGAEYTLAEATADSDEAYSPRTLITSPQVEIVSVSEDWPRTMMVVTEIADGANVPLLLTLQQEDPRSAYQLHHWVRLLPGSEMPPTAVPASGSAQVAADASGYLASPTDAVAQYADILTEGSDSDAADSFALEDDEFYGLVRDEAENLDVVDEAGTFSHRTRATDSPVLAMATEDGGYIVVGEMRSRQTFTKTISGSEITVPSPHIDALDSEGGLLEYLDDSLIASFRTMVAIYVPAEDTEDGQATVLGAERVLTGVSRECPRDEERCA</sequence>
<feature type="signal peptide" evidence="1">
    <location>
        <begin position="1"/>
        <end position="23"/>
    </location>
</feature>
<dbReference type="Proteomes" id="UP000824037">
    <property type="component" value="Unassembled WGS sequence"/>
</dbReference>
<gene>
    <name evidence="3" type="ORF">H9815_00165</name>
</gene>
<reference evidence="3" key="1">
    <citation type="journal article" date="2021" name="PeerJ">
        <title>Extensive microbial diversity within the chicken gut microbiome revealed by metagenomics and culture.</title>
        <authorList>
            <person name="Gilroy R."/>
            <person name="Ravi A."/>
            <person name="Getino M."/>
            <person name="Pursley I."/>
            <person name="Horton D.L."/>
            <person name="Alikhan N.F."/>
            <person name="Baker D."/>
            <person name="Gharbi K."/>
            <person name="Hall N."/>
            <person name="Watson M."/>
            <person name="Adriaenssens E.M."/>
            <person name="Foster-Nyarko E."/>
            <person name="Jarju S."/>
            <person name="Secka A."/>
            <person name="Antonio M."/>
            <person name="Oren A."/>
            <person name="Chaudhuri R.R."/>
            <person name="La Ragione R."/>
            <person name="Hildebrand F."/>
            <person name="Pallen M.J."/>
        </authorList>
    </citation>
    <scope>NUCLEOTIDE SEQUENCE</scope>
    <source>
        <strain evidence="3">ChiGjej4B4-7305</strain>
    </source>
</reference>
<evidence type="ECO:0000313" key="3">
    <source>
        <dbReference type="EMBL" id="HIZ34165.1"/>
    </source>
</evidence>
<reference evidence="3" key="2">
    <citation type="submission" date="2021-04" db="EMBL/GenBank/DDBJ databases">
        <authorList>
            <person name="Gilroy R."/>
        </authorList>
    </citation>
    <scope>NUCLEOTIDE SEQUENCE</scope>
    <source>
        <strain evidence="3">ChiGjej4B4-7305</strain>
    </source>
</reference>
<dbReference type="InterPro" id="IPR058407">
    <property type="entry name" value="DUF8094"/>
</dbReference>
<keyword evidence="1" id="KW-0732">Signal</keyword>
<evidence type="ECO:0000256" key="1">
    <source>
        <dbReference type="SAM" id="SignalP"/>
    </source>
</evidence>
<feature type="domain" description="DUF8094" evidence="2">
    <location>
        <begin position="43"/>
        <end position="340"/>
    </location>
</feature>
<organism evidence="3 4">
    <name type="scientific">Candidatus Ruania gallistercoris</name>
    <dbReference type="NCBI Taxonomy" id="2838746"/>
    <lineage>
        <taxon>Bacteria</taxon>
        <taxon>Bacillati</taxon>
        <taxon>Actinomycetota</taxon>
        <taxon>Actinomycetes</taxon>
        <taxon>Micrococcales</taxon>
        <taxon>Ruaniaceae</taxon>
        <taxon>Ruania</taxon>
    </lineage>
</organism>
<dbReference type="PROSITE" id="PS51257">
    <property type="entry name" value="PROKAR_LIPOPROTEIN"/>
    <property type="match status" value="1"/>
</dbReference>
<dbReference type="EMBL" id="DXBY01000006">
    <property type="protein sequence ID" value="HIZ34165.1"/>
    <property type="molecule type" value="Genomic_DNA"/>
</dbReference>
<name>A0A9D2EB77_9MICO</name>
<protein>
    <recommendedName>
        <fullName evidence="2">DUF8094 domain-containing protein</fullName>
    </recommendedName>
</protein>
<comment type="caution">
    <text evidence="3">The sequence shown here is derived from an EMBL/GenBank/DDBJ whole genome shotgun (WGS) entry which is preliminary data.</text>
</comment>